<protein>
    <submittedName>
        <fullName evidence="1">Uncharacterized protein</fullName>
    </submittedName>
</protein>
<keyword evidence="2" id="KW-1185">Reference proteome</keyword>
<organism evidence="1 2">
    <name type="scientific">Stegodyphus mimosarum</name>
    <name type="common">African social velvet spider</name>
    <dbReference type="NCBI Taxonomy" id="407821"/>
    <lineage>
        <taxon>Eukaryota</taxon>
        <taxon>Metazoa</taxon>
        <taxon>Ecdysozoa</taxon>
        <taxon>Arthropoda</taxon>
        <taxon>Chelicerata</taxon>
        <taxon>Arachnida</taxon>
        <taxon>Araneae</taxon>
        <taxon>Araneomorphae</taxon>
        <taxon>Entelegynae</taxon>
        <taxon>Eresoidea</taxon>
        <taxon>Eresidae</taxon>
        <taxon>Stegodyphus</taxon>
    </lineage>
</organism>
<name>A0A087TXY1_STEMI</name>
<evidence type="ECO:0000313" key="1">
    <source>
        <dbReference type="EMBL" id="KFM69970.1"/>
    </source>
</evidence>
<proteinExistence type="predicted"/>
<feature type="non-terminal residue" evidence="1">
    <location>
        <position position="32"/>
    </location>
</feature>
<dbReference type="Proteomes" id="UP000054359">
    <property type="component" value="Unassembled WGS sequence"/>
</dbReference>
<dbReference type="AlphaFoldDB" id="A0A087TXY1"/>
<feature type="non-terminal residue" evidence="1">
    <location>
        <position position="1"/>
    </location>
</feature>
<accession>A0A087TXY1</accession>
<gene>
    <name evidence="1" type="ORF">X975_19644</name>
</gene>
<reference evidence="1 2" key="1">
    <citation type="submission" date="2013-11" db="EMBL/GenBank/DDBJ databases">
        <title>Genome sequencing of Stegodyphus mimosarum.</title>
        <authorList>
            <person name="Bechsgaard J."/>
        </authorList>
    </citation>
    <scope>NUCLEOTIDE SEQUENCE [LARGE SCALE GENOMIC DNA]</scope>
</reference>
<evidence type="ECO:0000313" key="2">
    <source>
        <dbReference type="Proteomes" id="UP000054359"/>
    </source>
</evidence>
<sequence>VIRRKACFRSGAGCTDSKYSSKGLMHYILIDR</sequence>
<dbReference type="EMBL" id="KK117261">
    <property type="protein sequence ID" value="KFM69970.1"/>
    <property type="molecule type" value="Genomic_DNA"/>
</dbReference>